<dbReference type="Proteomes" id="UP000189705">
    <property type="component" value="Unplaced"/>
</dbReference>
<name>A0A1U7SG80_ALLSI</name>
<gene>
    <name evidence="4" type="primary">LOC102381855</name>
</gene>
<feature type="region of interest" description="Disordered" evidence="2">
    <location>
        <begin position="117"/>
        <end position="145"/>
    </location>
</feature>
<dbReference type="GeneID" id="102381855"/>
<reference evidence="4" key="1">
    <citation type="submission" date="2025-08" db="UniProtKB">
        <authorList>
            <consortium name="RefSeq"/>
        </authorList>
    </citation>
    <scope>IDENTIFICATION</scope>
</reference>
<dbReference type="InParanoid" id="A0A1U7SG80"/>
<sequence>MAEEAKRSRWREENLQDMQREMSAWRARYDALRERNLFLEKELETGVRENEELQSQLQSVEVEKGHLEEQVRSLETHLEASSAREAAINAERKQSQLQRLTLRQQIRALEAANKTLRAAGSQTATKGQDSRELEGPEVTSTATQTGAVQEDLEGWQERCLQAEYQVKELREKLIESYAQAEKTGKAITKEIEKASHEALQDQKRSLEMEVEVKTRECVELQAQW</sequence>
<evidence type="ECO:0000256" key="1">
    <source>
        <dbReference type="SAM" id="Coils"/>
    </source>
</evidence>
<protein>
    <submittedName>
        <fullName evidence="4">Tropomyosin-1-like</fullName>
    </submittedName>
</protein>
<organism evidence="3 4">
    <name type="scientific">Alligator sinensis</name>
    <name type="common">Chinese alligator</name>
    <dbReference type="NCBI Taxonomy" id="38654"/>
    <lineage>
        <taxon>Eukaryota</taxon>
        <taxon>Metazoa</taxon>
        <taxon>Chordata</taxon>
        <taxon>Craniata</taxon>
        <taxon>Vertebrata</taxon>
        <taxon>Euteleostomi</taxon>
        <taxon>Archelosauria</taxon>
        <taxon>Archosauria</taxon>
        <taxon>Crocodylia</taxon>
        <taxon>Alligatoridae</taxon>
        <taxon>Alligatorinae</taxon>
        <taxon>Alligator</taxon>
    </lineage>
</organism>
<evidence type="ECO:0000256" key="2">
    <source>
        <dbReference type="SAM" id="MobiDB-lite"/>
    </source>
</evidence>
<keyword evidence="3" id="KW-1185">Reference proteome</keyword>
<dbReference type="AlphaFoldDB" id="A0A1U7SG80"/>
<dbReference type="KEGG" id="asn:102381855"/>
<accession>A0A1U7SG80</accession>
<keyword evidence="1" id="KW-0175">Coiled coil</keyword>
<evidence type="ECO:0000313" key="4">
    <source>
        <dbReference type="RefSeq" id="XP_006037198.1"/>
    </source>
</evidence>
<evidence type="ECO:0000313" key="3">
    <source>
        <dbReference type="Proteomes" id="UP000189705"/>
    </source>
</evidence>
<dbReference type="RefSeq" id="XP_006037198.1">
    <property type="nucleotide sequence ID" value="XM_006037136.1"/>
</dbReference>
<feature type="coiled-coil region" evidence="1">
    <location>
        <begin position="152"/>
        <end position="223"/>
    </location>
</feature>
<proteinExistence type="predicted"/>